<dbReference type="GO" id="GO:0045087">
    <property type="term" value="P:innate immune response"/>
    <property type="evidence" value="ECO:0007669"/>
    <property type="project" value="TreeGrafter"/>
</dbReference>
<comment type="caution">
    <text evidence="6">The sequence shown here is derived from an EMBL/GenBank/DDBJ whole genome shotgun (WGS) entry which is preliminary data.</text>
</comment>
<evidence type="ECO:0000256" key="3">
    <source>
        <dbReference type="ARBA" id="ARBA00023180"/>
    </source>
</evidence>
<dbReference type="GO" id="GO:0005615">
    <property type="term" value="C:extracellular space"/>
    <property type="evidence" value="ECO:0007669"/>
    <property type="project" value="UniProtKB-ARBA"/>
</dbReference>
<dbReference type="Pfam" id="PF16077">
    <property type="entry name" value="Spaetzle"/>
    <property type="match status" value="1"/>
</dbReference>
<gene>
    <name evidence="6" type="ORF">MNOR_LOCUS7655</name>
</gene>
<evidence type="ECO:0000256" key="1">
    <source>
        <dbReference type="ARBA" id="ARBA00022729"/>
    </source>
</evidence>
<evidence type="ECO:0000256" key="2">
    <source>
        <dbReference type="ARBA" id="ARBA00023157"/>
    </source>
</evidence>
<dbReference type="AlphaFoldDB" id="A0AAV2Q297"/>
<dbReference type="GO" id="GO:0008083">
    <property type="term" value="F:growth factor activity"/>
    <property type="evidence" value="ECO:0007669"/>
    <property type="project" value="TreeGrafter"/>
</dbReference>
<feature type="chain" id="PRO_5043461092" description="Spaetzle domain-containing protein" evidence="4">
    <location>
        <begin position="25"/>
        <end position="242"/>
    </location>
</feature>
<name>A0AAV2Q297_MEGNR</name>
<dbReference type="PANTHER" id="PTHR23199">
    <property type="entry name" value="NEUROTROPHIN 1-RELATED"/>
    <property type="match status" value="1"/>
</dbReference>
<sequence>MTLQGLNHAVAALIWFVICSISSASKPGRNPSAPQLGHSEVAENVVEARHQYYEPLGHGAKSLTTRPSCADNTTKTWCISDADYPEYEIKGALQFHNYPVLALYADVADLNTELSVEVGIRSPATLAEERYICASTTSYIRPLRAVNDEGKWRIIVNQVLVNYESYMQTVRIEECTASGKEAGSDESCPLVPKCYTSKCLQKSLHHRFLVYDPYDYYFPFLIENFKLPSACSCLLGDYTIDH</sequence>
<evidence type="ECO:0000313" key="7">
    <source>
        <dbReference type="Proteomes" id="UP001497623"/>
    </source>
</evidence>
<dbReference type="Gene3D" id="2.10.90.10">
    <property type="entry name" value="Cystine-knot cytokines"/>
    <property type="match status" value="1"/>
</dbReference>
<organism evidence="6 7">
    <name type="scientific">Meganyctiphanes norvegica</name>
    <name type="common">Northern krill</name>
    <name type="synonym">Thysanopoda norvegica</name>
    <dbReference type="NCBI Taxonomy" id="48144"/>
    <lineage>
        <taxon>Eukaryota</taxon>
        <taxon>Metazoa</taxon>
        <taxon>Ecdysozoa</taxon>
        <taxon>Arthropoda</taxon>
        <taxon>Crustacea</taxon>
        <taxon>Multicrustacea</taxon>
        <taxon>Malacostraca</taxon>
        <taxon>Eumalacostraca</taxon>
        <taxon>Eucarida</taxon>
        <taxon>Euphausiacea</taxon>
        <taxon>Euphausiidae</taxon>
        <taxon>Meganyctiphanes</taxon>
    </lineage>
</organism>
<evidence type="ECO:0000313" key="6">
    <source>
        <dbReference type="EMBL" id="CAL4069122.1"/>
    </source>
</evidence>
<feature type="signal peptide" evidence="4">
    <location>
        <begin position="1"/>
        <end position="24"/>
    </location>
</feature>
<accession>A0AAV2Q297</accession>
<protein>
    <recommendedName>
        <fullName evidence="5">Spaetzle domain-containing protein</fullName>
    </recommendedName>
</protein>
<dbReference type="Proteomes" id="UP001497623">
    <property type="component" value="Unassembled WGS sequence"/>
</dbReference>
<dbReference type="EMBL" id="CAXKWB010003413">
    <property type="protein sequence ID" value="CAL4069122.1"/>
    <property type="molecule type" value="Genomic_DNA"/>
</dbReference>
<dbReference type="InterPro" id="IPR029034">
    <property type="entry name" value="Cystine-knot_cytokine"/>
</dbReference>
<evidence type="ECO:0000259" key="5">
    <source>
        <dbReference type="Pfam" id="PF16077"/>
    </source>
</evidence>
<reference evidence="6 7" key="1">
    <citation type="submission" date="2024-05" db="EMBL/GenBank/DDBJ databases">
        <authorList>
            <person name="Wallberg A."/>
        </authorList>
    </citation>
    <scope>NUCLEOTIDE SEQUENCE [LARGE SCALE GENOMIC DNA]</scope>
</reference>
<dbReference type="InterPro" id="IPR032104">
    <property type="entry name" value="Spaetzle"/>
</dbReference>
<dbReference type="GO" id="GO:0021556">
    <property type="term" value="P:central nervous system formation"/>
    <property type="evidence" value="ECO:0007669"/>
    <property type="project" value="TreeGrafter"/>
</dbReference>
<dbReference type="SUPFAM" id="SSF57501">
    <property type="entry name" value="Cystine-knot cytokines"/>
    <property type="match status" value="1"/>
</dbReference>
<proteinExistence type="predicted"/>
<evidence type="ECO:0000256" key="4">
    <source>
        <dbReference type="SAM" id="SignalP"/>
    </source>
</evidence>
<dbReference type="PANTHER" id="PTHR23199:SF12">
    <property type="entry name" value="NEUROTROPHIN 1-RELATED"/>
    <property type="match status" value="1"/>
</dbReference>
<feature type="domain" description="Spaetzle" evidence="5">
    <location>
        <begin position="131"/>
        <end position="234"/>
    </location>
</feature>
<keyword evidence="7" id="KW-1185">Reference proteome</keyword>
<keyword evidence="3" id="KW-0325">Glycoprotein</keyword>
<keyword evidence="2" id="KW-1015">Disulfide bond</keyword>
<keyword evidence="1 4" id="KW-0732">Signal</keyword>
<dbReference type="FunFam" id="2.10.90.10:FF:000035">
    <property type="entry name" value="Spz1"/>
    <property type="match status" value="1"/>
</dbReference>
<dbReference type="InterPro" id="IPR052444">
    <property type="entry name" value="Spz/Toll_ligand-like"/>
</dbReference>
<dbReference type="GO" id="GO:0005121">
    <property type="term" value="F:Toll binding"/>
    <property type="evidence" value="ECO:0007669"/>
    <property type="project" value="TreeGrafter"/>
</dbReference>